<feature type="region of interest" description="Disordered" evidence="1">
    <location>
        <begin position="83"/>
        <end position="115"/>
    </location>
</feature>
<name>A0A7I8VR36_9ANNE</name>
<feature type="compositionally biased region" description="Polar residues" evidence="1">
    <location>
        <begin position="93"/>
        <end position="115"/>
    </location>
</feature>
<comment type="caution">
    <text evidence="2">The sequence shown here is derived from an EMBL/GenBank/DDBJ whole genome shotgun (WGS) entry which is preliminary data.</text>
</comment>
<protein>
    <submittedName>
        <fullName evidence="2">DgyrCDS5876</fullName>
    </submittedName>
</protein>
<organism evidence="2 3">
    <name type="scientific">Dimorphilus gyrociliatus</name>
    <dbReference type="NCBI Taxonomy" id="2664684"/>
    <lineage>
        <taxon>Eukaryota</taxon>
        <taxon>Metazoa</taxon>
        <taxon>Spiralia</taxon>
        <taxon>Lophotrochozoa</taxon>
        <taxon>Annelida</taxon>
        <taxon>Polychaeta</taxon>
        <taxon>Polychaeta incertae sedis</taxon>
        <taxon>Dinophilidae</taxon>
        <taxon>Dimorphilus</taxon>
    </lineage>
</organism>
<evidence type="ECO:0000256" key="1">
    <source>
        <dbReference type="SAM" id="MobiDB-lite"/>
    </source>
</evidence>
<gene>
    <name evidence="2" type="ORF">DGYR_LOCUS5622</name>
</gene>
<dbReference type="EMBL" id="CAJFCJ010000007">
    <property type="protein sequence ID" value="CAD5117055.1"/>
    <property type="molecule type" value="Genomic_DNA"/>
</dbReference>
<feature type="region of interest" description="Disordered" evidence="1">
    <location>
        <begin position="297"/>
        <end position="325"/>
    </location>
</feature>
<proteinExistence type="predicted"/>
<feature type="compositionally biased region" description="Acidic residues" evidence="1">
    <location>
        <begin position="309"/>
        <end position="318"/>
    </location>
</feature>
<dbReference type="Proteomes" id="UP000549394">
    <property type="component" value="Unassembled WGS sequence"/>
</dbReference>
<accession>A0A7I8VR36</accession>
<evidence type="ECO:0000313" key="2">
    <source>
        <dbReference type="EMBL" id="CAD5117055.1"/>
    </source>
</evidence>
<reference evidence="2 3" key="1">
    <citation type="submission" date="2020-08" db="EMBL/GenBank/DDBJ databases">
        <authorList>
            <person name="Hejnol A."/>
        </authorList>
    </citation>
    <scope>NUCLEOTIDE SEQUENCE [LARGE SCALE GENOMIC DNA]</scope>
</reference>
<sequence>MNNWKKNNLFKKDQTLIIQSKSEYLIQKRKFETSLPKTSIEIPAIGPNFNSSDRSNSVVEPPIRKDILYQVAKNIRRLREDKKSLGNDKRCSNSKINGNSVENNANSTGESPNKSIKFSLSNNDTGKNLMDDFTINGVGKYVQKSILNKDERICQFNSNDIEWKKYFSKFHSLDRLTPIRRRRIFKRIDYIPSKMNKVYDNVYLNGRYYMDDKPYEYSQVISLLNEKPKRQTSTNIDILEERASDKNFKPFTFLQNEERSKEEQRRRLRKDFWKFYPEYLKRFEQIRRPMKYDSCLNKTNETREKEDNANEEEEDENDKENKKDNNIPLYRKNLVEIRAKNEKKDTFVKFNFKNKLDRREFNDLMWKDYPDYIERFKSMYTPIEQ</sequence>
<evidence type="ECO:0000313" key="3">
    <source>
        <dbReference type="Proteomes" id="UP000549394"/>
    </source>
</evidence>
<keyword evidence="3" id="KW-1185">Reference proteome</keyword>
<dbReference type="AlphaFoldDB" id="A0A7I8VR36"/>